<accession>S7W5I5</accession>
<gene>
    <name evidence="1" type="ORF">SLOPH_2504</name>
</gene>
<dbReference type="AlphaFoldDB" id="S7W5I5"/>
<dbReference type="Proteomes" id="UP000014978">
    <property type="component" value="Unassembled WGS sequence"/>
</dbReference>
<protein>
    <submittedName>
        <fullName evidence="1">Uncharacterized protein</fullName>
    </submittedName>
</protein>
<dbReference type="HOGENOM" id="CLU_1726745_0_0_1"/>
<evidence type="ECO:0000313" key="2">
    <source>
        <dbReference type="Proteomes" id="UP000014978"/>
    </source>
</evidence>
<evidence type="ECO:0000313" key="1">
    <source>
        <dbReference type="EMBL" id="EPR78036.1"/>
    </source>
</evidence>
<organism evidence="1 2">
    <name type="scientific">Spraguea lophii (strain 42_110)</name>
    <name type="common">Microsporidian parasite</name>
    <dbReference type="NCBI Taxonomy" id="1358809"/>
    <lineage>
        <taxon>Eukaryota</taxon>
        <taxon>Fungi</taxon>
        <taxon>Fungi incertae sedis</taxon>
        <taxon>Microsporidia</taxon>
        <taxon>Spragueidae</taxon>
        <taxon>Spraguea</taxon>
    </lineage>
</organism>
<dbReference type="InParanoid" id="S7W5I5"/>
<proteinExistence type="predicted"/>
<keyword evidence="2" id="KW-1185">Reference proteome</keyword>
<reference evidence="2" key="1">
    <citation type="journal article" date="2013" name="PLoS Genet.">
        <title>The genome of Spraguea lophii and the basis of host-microsporidian interactions.</title>
        <authorList>
            <person name="Campbell S.E."/>
            <person name="Williams T.A."/>
            <person name="Yousuf A."/>
            <person name="Soanes D.M."/>
            <person name="Paszkiewicz K.H."/>
            <person name="Williams B.A.P."/>
        </authorList>
    </citation>
    <scope>NUCLEOTIDE SEQUENCE [LARGE SCALE GENOMIC DNA]</scope>
    <source>
        <strain evidence="2">42_110</strain>
    </source>
</reference>
<dbReference type="VEuPathDB" id="MicrosporidiaDB:SLOPH_2504"/>
<name>S7W5I5_SPRLO</name>
<sequence length="152" mass="17415">DSELYTKIYYVAANDIMIRGCIGKNINQCNMNENVLVYYTKTNKSYDKNNKIQNKNNLKNQNIQKNILKIAKVSCNTQIDKVKNQNPDLINKYQHCQKNVEIDETQANLGDANTKDREEVKKGREIEESQNFVNSSLSIGTLGILVMSCLVY</sequence>
<dbReference type="EMBL" id="ATCN01001085">
    <property type="protein sequence ID" value="EPR78036.1"/>
    <property type="molecule type" value="Genomic_DNA"/>
</dbReference>
<feature type="non-terminal residue" evidence="1">
    <location>
        <position position="1"/>
    </location>
</feature>
<comment type="caution">
    <text evidence="1">The sequence shown here is derived from an EMBL/GenBank/DDBJ whole genome shotgun (WGS) entry which is preliminary data.</text>
</comment>